<feature type="domain" description="RRM" evidence="6">
    <location>
        <begin position="2"/>
        <end position="78"/>
    </location>
</feature>
<dbReference type="GO" id="GO:0005681">
    <property type="term" value="C:spliceosomal complex"/>
    <property type="evidence" value="ECO:0007669"/>
    <property type="project" value="UniProtKB-KW"/>
</dbReference>
<dbReference type="InterPro" id="IPR000504">
    <property type="entry name" value="RRM_dom"/>
</dbReference>
<feature type="compositionally biased region" description="Low complexity" evidence="5">
    <location>
        <begin position="284"/>
        <end position="307"/>
    </location>
</feature>
<feature type="domain" description="RRM" evidence="6">
    <location>
        <begin position="168"/>
        <end position="244"/>
    </location>
</feature>
<evidence type="ECO:0000256" key="5">
    <source>
        <dbReference type="SAM" id="MobiDB-lite"/>
    </source>
</evidence>
<name>A0A2P6QNG7_ROSCH</name>
<feature type="region of interest" description="Disordered" evidence="5">
    <location>
        <begin position="101"/>
        <end position="135"/>
    </location>
</feature>
<evidence type="ECO:0000256" key="4">
    <source>
        <dbReference type="PROSITE-ProRule" id="PRU00176"/>
    </source>
</evidence>
<evidence type="ECO:0000256" key="3">
    <source>
        <dbReference type="ARBA" id="ARBA00023187"/>
    </source>
</evidence>
<feature type="compositionally biased region" description="Basic and acidic residues" evidence="5">
    <location>
        <begin position="272"/>
        <end position="281"/>
    </location>
</feature>
<evidence type="ECO:0000256" key="1">
    <source>
        <dbReference type="ARBA" id="ARBA00022664"/>
    </source>
</evidence>
<evidence type="ECO:0000256" key="2">
    <source>
        <dbReference type="ARBA" id="ARBA00022728"/>
    </source>
</evidence>
<dbReference type="STRING" id="74649.A0A2P6QNG7"/>
<keyword evidence="2" id="KW-0747">Spliceosome</keyword>
<feature type="compositionally biased region" description="Low complexity" evidence="5">
    <location>
        <begin position="118"/>
        <end position="135"/>
    </location>
</feature>
<keyword evidence="4" id="KW-0694">RNA-binding</keyword>
<reference evidence="7 8" key="1">
    <citation type="journal article" date="2018" name="Nat. Genet.">
        <title>The Rosa genome provides new insights in the design of modern roses.</title>
        <authorList>
            <person name="Bendahmane M."/>
        </authorList>
    </citation>
    <scope>NUCLEOTIDE SEQUENCE [LARGE SCALE GENOMIC DNA]</scope>
    <source>
        <strain evidence="8">cv. Old Blush</strain>
    </source>
</reference>
<dbReference type="SUPFAM" id="SSF54928">
    <property type="entry name" value="RNA-binding domain, RBD"/>
    <property type="match status" value="2"/>
</dbReference>
<accession>A0A2P6QNG7</accession>
<dbReference type="Gene3D" id="3.30.70.330">
    <property type="match status" value="2"/>
</dbReference>
<proteinExistence type="predicted"/>
<feature type="region of interest" description="Disordered" evidence="5">
    <location>
        <begin position="272"/>
        <end position="309"/>
    </location>
</feature>
<dbReference type="SMART" id="SM00360">
    <property type="entry name" value="RRM"/>
    <property type="match status" value="2"/>
</dbReference>
<feature type="compositionally biased region" description="Basic and acidic residues" evidence="5">
    <location>
        <begin position="104"/>
        <end position="114"/>
    </location>
</feature>
<keyword evidence="3" id="KW-0508">mRNA splicing</keyword>
<dbReference type="AlphaFoldDB" id="A0A2P6QNG7"/>
<evidence type="ECO:0000313" key="7">
    <source>
        <dbReference type="EMBL" id="PRQ35730.1"/>
    </source>
</evidence>
<evidence type="ECO:0000313" key="8">
    <source>
        <dbReference type="Proteomes" id="UP000238479"/>
    </source>
</evidence>
<dbReference type="GO" id="GO:0008380">
    <property type="term" value="P:RNA splicing"/>
    <property type="evidence" value="ECO:0007669"/>
    <property type="project" value="UniProtKB-KW"/>
</dbReference>
<organism evidence="7 8">
    <name type="scientific">Rosa chinensis</name>
    <name type="common">China rose</name>
    <dbReference type="NCBI Taxonomy" id="74649"/>
    <lineage>
        <taxon>Eukaryota</taxon>
        <taxon>Viridiplantae</taxon>
        <taxon>Streptophyta</taxon>
        <taxon>Embryophyta</taxon>
        <taxon>Tracheophyta</taxon>
        <taxon>Spermatophyta</taxon>
        <taxon>Magnoliopsida</taxon>
        <taxon>eudicotyledons</taxon>
        <taxon>Gunneridae</taxon>
        <taxon>Pentapetalae</taxon>
        <taxon>rosids</taxon>
        <taxon>fabids</taxon>
        <taxon>Rosales</taxon>
        <taxon>Rosaceae</taxon>
        <taxon>Rosoideae</taxon>
        <taxon>Rosoideae incertae sedis</taxon>
        <taxon>Rosa</taxon>
    </lineage>
</organism>
<dbReference type="PROSITE" id="PS50102">
    <property type="entry name" value="RRM"/>
    <property type="match status" value="2"/>
</dbReference>
<dbReference type="EMBL" id="PDCK01000043">
    <property type="protein sequence ID" value="PRQ35730.1"/>
    <property type="molecule type" value="Genomic_DNA"/>
</dbReference>
<gene>
    <name evidence="7" type="ORF">RchiOBHm_Chr5g0083151</name>
</gene>
<dbReference type="GO" id="GO:0006397">
    <property type="term" value="P:mRNA processing"/>
    <property type="evidence" value="ECO:0007669"/>
    <property type="project" value="UniProtKB-KW"/>
</dbReference>
<keyword evidence="8" id="KW-1185">Reference proteome</keyword>
<dbReference type="InterPro" id="IPR035979">
    <property type="entry name" value="RBD_domain_sf"/>
</dbReference>
<dbReference type="PANTHER" id="PTHR23147">
    <property type="entry name" value="SERINE/ARGININE RICH SPLICING FACTOR"/>
    <property type="match status" value="1"/>
</dbReference>
<comment type="caution">
    <text evidence="7">The sequence shown here is derived from an EMBL/GenBank/DDBJ whole genome shotgun (WGS) entry which is preliminary data.</text>
</comment>
<dbReference type="Proteomes" id="UP000238479">
    <property type="component" value="Chromosome 5"/>
</dbReference>
<dbReference type="InterPro" id="IPR050907">
    <property type="entry name" value="SRSF"/>
</dbReference>
<protein>
    <submittedName>
        <fullName evidence="7">Putative nucleotide-binding alpha-beta plait domain-containing protein</fullName>
    </submittedName>
</protein>
<keyword evidence="1" id="KW-0507">mRNA processing</keyword>
<evidence type="ECO:0000259" key="6">
    <source>
        <dbReference type="PROSITE" id="PS50102"/>
    </source>
</evidence>
<dbReference type="Gramene" id="PRQ35730">
    <property type="protein sequence ID" value="PRQ35730"/>
    <property type="gene ID" value="RchiOBHm_Chr5g0083151"/>
</dbReference>
<sequence>MRTLFVTQLHASVSEKRLKSVFEKYGPVKRTKIIPYPWKKNCAFVEFEQESDSQDALVDMRFKFFPDKWQWKVCYAHSDDPGKSVVEENVEEVDWQLVPQSSSDSRKALEEDHSSSYSGVTPTSTTSAPSSSSGVTPLPSTFDTFKWPPRPFASISAGFVSDCGGRMRTLFVTQLHASVSEKRLKSVFEKYGPVKRTKIIPYLWKMNCAFVEFERESDSEDALVDMRFKSFLGKWQWKVQYAHSDDAGKSVEEECVEEVYWLLVPRSSSDSRKALEDDHSSSHSGVTPTSTTSAPSSSSGVAPSQSSLPRFKLPPLPLASTTAVDLPHSSPPTSRTTFPAHIKVPEVFSDTLTFGTVGDILHSISCN</sequence>
<dbReference type="GO" id="GO:0003723">
    <property type="term" value="F:RNA binding"/>
    <property type="evidence" value="ECO:0007669"/>
    <property type="project" value="UniProtKB-UniRule"/>
</dbReference>
<dbReference type="CDD" id="cd00590">
    <property type="entry name" value="RRM_SF"/>
    <property type="match status" value="2"/>
</dbReference>
<dbReference type="InterPro" id="IPR012677">
    <property type="entry name" value="Nucleotide-bd_a/b_plait_sf"/>
</dbReference>
<dbReference type="Pfam" id="PF00076">
    <property type="entry name" value="RRM_1"/>
    <property type="match status" value="2"/>
</dbReference>